<sequence>MDVVESGDFGEIVRAKFYFDVVGHYARPDVLSLTVKDYPLVPVSFASNTKAEGPKKLL</sequence>
<dbReference type="InterPro" id="IPR044149">
    <property type="entry name" value="Nitrilases_CHs"/>
</dbReference>
<gene>
    <name evidence="1" type="ORF">AMTR_s00030p00245870</name>
</gene>
<dbReference type="EMBL" id="KI392485">
    <property type="protein sequence ID" value="ERN16211.1"/>
    <property type="molecule type" value="Genomic_DNA"/>
</dbReference>
<accession>U5CSI9</accession>
<dbReference type="AlphaFoldDB" id="U5CSI9"/>
<dbReference type="Gramene" id="ERN16211">
    <property type="protein sequence ID" value="ERN16211"/>
    <property type="gene ID" value="AMTR_s00030p00245870"/>
</dbReference>
<organism evidence="1 2">
    <name type="scientific">Amborella trichopoda</name>
    <dbReference type="NCBI Taxonomy" id="13333"/>
    <lineage>
        <taxon>Eukaryota</taxon>
        <taxon>Viridiplantae</taxon>
        <taxon>Streptophyta</taxon>
        <taxon>Embryophyta</taxon>
        <taxon>Tracheophyta</taxon>
        <taxon>Spermatophyta</taxon>
        <taxon>Magnoliopsida</taxon>
        <taxon>Amborellales</taxon>
        <taxon>Amborellaceae</taxon>
        <taxon>Amborella</taxon>
    </lineage>
</organism>
<evidence type="ECO:0000313" key="2">
    <source>
        <dbReference type="Proteomes" id="UP000017836"/>
    </source>
</evidence>
<protein>
    <recommendedName>
        <fullName evidence="3">CN hydrolase domain-containing protein</fullName>
    </recommendedName>
</protein>
<proteinExistence type="predicted"/>
<keyword evidence="2" id="KW-1185">Reference proteome</keyword>
<evidence type="ECO:0008006" key="3">
    <source>
        <dbReference type="Google" id="ProtNLM"/>
    </source>
</evidence>
<dbReference type="PANTHER" id="PTHR46044:SF1">
    <property type="entry name" value="CN HYDROLASE DOMAIN-CONTAINING PROTEIN"/>
    <property type="match status" value="1"/>
</dbReference>
<dbReference type="Proteomes" id="UP000017836">
    <property type="component" value="Unassembled WGS sequence"/>
</dbReference>
<dbReference type="PANTHER" id="PTHR46044">
    <property type="entry name" value="NITRILASE"/>
    <property type="match status" value="1"/>
</dbReference>
<dbReference type="HOGENOM" id="CLU_2981728_0_0_1"/>
<dbReference type="GO" id="GO:0003824">
    <property type="term" value="F:catalytic activity"/>
    <property type="evidence" value="ECO:0007669"/>
    <property type="project" value="InterPro"/>
</dbReference>
<reference evidence="2" key="1">
    <citation type="journal article" date="2013" name="Science">
        <title>The Amborella genome and the evolution of flowering plants.</title>
        <authorList>
            <consortium name="Amborella Genome Project"/>
        </authorList>
    </citation>
    <scope>NUCLEOTIDE SEQUENCE [LARGE SCALE GENOMIC DNA]</scope>
</reference>
<evidence type="ECO:0000313" key="1">
    <source>
        <dbReference type="EMBL" id="ERN16211.1"/>
    </source>
</evidence>
<name>U5CSI9_AMBTC</name>
<dbReference type="STRING" id="13333.U5CSI9"/>